<comment type="caution">
    <text evidence="3">The sequence shown here is derived from an EMBL/GenBank/DDBJ whole genome shotgun (WGS) entry which is preliminary data.</text>
</comment>
<keyword evidence="2" id="KW-0472">Membrane</keyword>
<evidence type="ECO:0000256" key="2">
    <source>
        <dbReference type="SAM" id="Phobius"/>
    </source>
</evidence>
<evidence type="ECO:0000313" key="4">
    <source>
        <dbReference type="Proteomes" id="UP001230426"/>
    </source>
</evidence>
<proteinExistence type="predicted"/>
<keyword evidence="2" id="KW-1133">Transmembrane helix</keyword>
<feature type="transmembrane region" description="Helical" evidence="2">
    <location>
        <begin position="41"/>
        <end position="62"/>
    </location>
</feature>
<evidence type="ECO:0000256" key="1">
    <source>
        <dbReference type="SAM" id="MobiDB-lite"/>
    </source>
</evidence>
<sequence length="405" mass="42625">MNDLEERLRAALDARAGTYTTAPDAYARVQARGSRARRRRWAVLVPVAAAVTAVAALAWSAVAPPAGEGENTSMVSVRGPEQSFEKALRDHPPIGEVLTIPHPDFPDVPIRVWYSRGAQAGPLRFCGAQQITDTGGTMAGCTPVEQWDGEEAGRVGGRTGGIPFPAEVVVFGAAKESVHAVRATVGGRSFPGTVIRGRGMPLPVWTVRFPGDSLGTPPAVSYAFADGRGKPLQRLDDVLTPACHKDREPAGTGVPLPGGVSAHLHAGNCLVFWHDGGQAGLSGGDSRTTLGAGQEQRRQPVTAWAGPGQAVAGRWYGYTGTGTARVELRLRGGGRVSADTVDAFPGQGVRLFGGELPTGADPNRDGAVYVGFDARGDELWRHEVPARGARHSRRPPASQPTPSRR</sequence>
<feature type="region of interest" description="Disordered" evidence="1">
    <location>
        <begin position="383"/>
        <end position="405"/>
    </location>
</feature>
<keyword evidence="2" id="KW-0812">Transmembrane</keyword>
<dbReference type="EMBL" id="JAUSRB010000002">
    <property type="protein sequence ID" value="MDP9866768.1"/>
    <property type="molecule type" value="Genomic_DNA"/>
</dbReference>
<reference evidence="3 4" key="1">
    <citation type="submission" date="2023-07" db="EMBL/GenBank/DDBJ databases">
        <title>Sequencing the genomes of 1000 actinobacteria strains.</title>
        <authorList>
            <person name="Klenk H.-P."/>
        </authorList>
    </citation>
    <scope>NUCLEOTIDE SEQUENCE [LARGE SCALE GENOMIC DNA]</scope>
    <source>
        <strain evidence="3 4">DSM 44109</strain>
    </source>
</reference>
<name>A0ABT9RC94_9ACTN</name>
<accession>A0ABT9RC94</accession>
<protein>
    <submittedName>
        <fullName evidence="3">Uncharacterized protein</fullName>
    </submittedName>
</protein>
<keyword evidence="4" id="KW-1185">Reference proteome</keyword>
<gene>
    <name evidence="3" type="ORF">J2S55_006034</name>
</gene>
<evidence type="ECO:0000313" key="3">
    <source>
        <dbReference type="EMBL" id="MDP9866768.1"/>
    </source>
</evidence>
<organism evidence="3 4">
    <name type="scientific">Streptosporangium brasiliense</name>
    <dbReference type="NCBI Taxonomy" id="47480"/>
    <lineage>
        <taxon>Bacteria</taxon>
        <taxon>Bacillati</taxon>
        <taxon>Actinomycetota</taxon>
        <taxon>Actinomycetes</taxon>
        <taxon>Streptosporangiales</taxon>
        <taxon>Streptosporangiaceae</taxon>
        <taxon>Streptosporangium</taxon>
    </lineage>
</organism>
<dbReference type="RefSeq" id="WP_306867865.1">
    <property type="nucleotide sequence ID" value="NZ_JAUSRB010000002.1"/>
</dbReference>
<dbReference type="Proteomes" id="UP001230426">
    <property type="component" value="Unassembled WGS sequence"/>
</dbReference>